<keyword evidence="2" id="KW-1133">Transmembrane helix</keyword>
<evidence type="ECO:0000313" key="4">
    <source>
        <dbReference type="Proteomes" id="UP000316598"/>
    </source>
</evidence>
<keyword evidence="2" id="KW-0812">Transmembrane</keyword>
<feature type="coiled-coil region" evidence="1">
    <location>
        <begin position="594"/>
        <end position="628"/>
    </location>
</feature>
<sequence length="1003" mass="112749">MVPKKSMTRSGEHQSTLDLGVHTEHLETRDGCSSGNVVLQITLALMGILMLLGSIGCHRQYYRKQADMEAHQLIDQNALRVARPPNQPLRIDVDRRSRMFNPFDLDFQPMPLDDPASYQYMQCVDGRRGYPMWEAAGFTNTVESPDWWQFLPLDEDGVLSLNMENSVKIALLHSPEYQQQIEQLYLSALAVSSQRFVFDTQFFGGADTFFTLAGRRRSGANGRSQSAFSVGPDSTSAAGNRDFSLERRFASGSQLIVGLANNIVWNVSGPNTQSASTTLDFAFLQPLLRGAGRDVVMEDLTQAERALLADVRSFERFRRSFFLNITVGRQLEGQPQSVVNEASGNLNINVAGQGGFGNANGFLGLLQSQLRIRNLEENIARQAENLLILEDSLIELLTTIPDDAGSIVRQRLLVAQTRQSLLTAQRNLVNQQASYQQSVDAFLITMGLPPYLCIRLDDPILNRFELIDRRLLTRRQELSALRSSVGELNVKLFETARYKIDEESGLPVSEVEWSEEISQTLKRLRDEIAPLKEFNRTLIDEEIPRIAEDIDAYEKALPKRRRDGVKLLDLYEQEKEGICGLLNVTDIDDSIFALEELDELSDGLRQSYVLLEKRFESYEETISKLQATLESFTDGRAAELNNRELAKTLRDDIILETQQVLTDLGDDVLALQLIQARARTESLLLPEVEMDPQTAFYIARRNRRDYANAKARIVDAWRSIEVAADDLESQLDLVVNGDVQNVGNNPLDLRSSTSQLRIGLQWDAPITRLTERNTYRERLIRFEQIKRDFYQFEDSLWQLLRGEVRQLQANRLTFELGRQAIRIAASQIELNADIRALNDARGQGAGPTAAIDAIRALDALLQAQNDLLDIFVGYEVTRRGLDFDLGTMELTPDGLWIDPGKLTSDSLISLVGTTEGGMMQNACNECCLPNRPLPQAPVYFEPMVLGEVNATDFETTDFGDELRMLEANESIGELSDPSIEVDSDALRESIESGLEPTDLPSEE</sequence>
<evidence type="ECO:0000256" key="1">
    <source>
        <dbReference type="SAM" id="Coils"/>
    </source>
</evidence>
<evidence type="ECO:0000256" key="2">
    <source>
        <dbReference type="SAM" id="Phobius"/>
    </source>
</evidence>
<comment type="caution">
    <text evidence="3">The sequence shown here is derived from an EMBL/GenBank/DDBJ whole genome shotgun (WGS) entry which is preliminary data.</text>
</comment>
<dbReference type="Gene3D" id="1.20.1600.10">
    <property type="entry name" value="Outer membrane efflux proteins (OEP)"/>
    <property type="match status" value="1"/>
</dbReference>
<dbReference type="AlphaFoldDB" id="A0A5C5WGQ9"/>
<keyword evidence="2" id="KW-0472">Membrane</keyword>
<keyword evidence="1" id="KW-0175">Coiled coil</keyword>
<keyword evidence="4" id="KW-1185">Reference proteome</keyword>
<dbReference type="PANTHER" id="PTHR30203:SF33">
    <property type="entry name" value="BLR4455 PROTEIN"/>
    <property type="match status" value="1"/>
</dbReference>
<dbReference type="SUPFAM" id="SSF56954">
    <property type="entry name" value="Outer membrane efflux proteins (OEP)"/>
    <property type="match status" value="1"/>
</dbReference>
<evidence type="ECO:0000313" key="3">
    <source>
        <dbReference type="EMBL" id="TWT49727.1"/>
    </source>
</evidence>
<dbReference type="InterPro" id="IPR010131">
    <property type="entry name" value="MdtP/NodT-like"/>
</dbReference>
<feature type="coiled-coil region" evidence="1">
    <location>
        <begin position="365"/>
        <end position="392"/>
    </location>
</feature>
<protein>
    <recommendedName>
        <fullName evidence="5">Outer membrane efflux protein</fullName>
    </recommendedName>
</protein>
<feature type="transmembrane region" description="Helical" evidence="2">
    <location>
        <begin position="37"/>
        <end position="56"/>
    </location>
</feature>
<accession>A0A5C5WGQ9</accession>
<evidence type="ECO:0008006" key="5">
    <source>
        <dbReference type="Google" id="ProtNLM"/>
    </source>
</evidence>
<name>A0A5C5WGQ9_9BACT</name>
<gene>
    <name evidence="3" type="ORF">Pla22_49280</name>
</gene>
<proteinExistence type="predicted"/>
<dbReference type="PANTHER" id="PTHR30203">
    <property type="entry name" value="OUTER MEMBRANE CATION EFFLUX PROTEIN"/>
    <property type="match status" value="1"/>
</dbReference>
<dbReference type="EMBL" id="SJPI01000003">
    <property type="protein sequence ID" value="TWT49727.1"/>
    <property type="molecule type" value="Genomic_DNA"/>
</dbReference>
<dbReference type="Proteomes" id="UP000316598">
    <property type="component" value="Unassembled WGS sequence"/>
</dbReference>
<reference evidence="3 4" key="1">
    <citation type="submission" date="2019-02" db="EMBL/GenBank/DDBJ databases">
        <title>Deep-cultivation of Planctomycetes and their phenomic and genomic characterization uncovers novel biology.</title>
        <authorList>
            <person name="Wiegand S."/>
            <person name="Jogler M."/>
            <person name="Boedeker C."/>
            <person name="Pinto D."/>
            <person name="Vollmers J."/>
            <person name="Rivas-Marin E."/>
            <person name="Kohn T."/>
            <person name="Peeters S.H."/>
            <person name="Heuer A."/>
            <person name="Rast P."/>
            <person name="Oberbeckmann S."/>
            <person name="Bunk B."/>
            <person name="Jeske O."/>
            <person name="Meyerdierks A."/>
            <person name="Storesund J.E."/>
            <person name="Kallscheuer N."/>
            <person name="Luecker S."/>
            <person name="Lage O.M."/>
            <person name="Pohl T."/>
            <person name="Merkel B.J."/>
            <person name="Hornburger P."/>
            <person name="Mueller R.-W."/>
            <person name="Bruemmer F."/>
            <person name="Labrenz M."/>
            <person name="Spormann A.M."/>
            <person name="Op Den Camp H."/>
            <person name="Overmann J."/>
            <person name="Amann R."/>
            <person name="Jetten M.S.M."/>
            <person name="Mascher T."/>
            <person name="Medema M.H."/>
            <person name="Devos D.P."/>
            <person name="Kaster A.-K."/>
            <person name="Ovreas L."/>
            <person name="Rohde M."/>
            <person name="Galperin M.Y."/>
            <person name="Jogler C."/>
        </authorList>
    </citation>
    <scope>NUCLEOTIDE SEQUENCE [LARGE SCALE GENOMIC DNA]</scope>
    <source>
        <strain evidence="3 4">Pla22</strain>
    </source>
</reference>
<organism evidence="3 4">
    <name type="scientific">Rubripirellula amarantea</name>
    <dbReference type="NCBI Taxonomy" id="2527999"/>
    <lineage>
        <taxon>Bacteria</taxon>
        <taxon>Pseudomonadati</taxon>
        <taxon>Planctomycetota</taxon>
        <taxon>Planctomycetia</taxon>
        <taxon>Pirellulales</taxon>
        <taxon>Pirellulaceae</taxon>
        <taxon>Rubripirellula</taxon>
    </lineage>
</organism>